<reference evidence="3" key="1">
    <citation type="submission" date="2020-05" db="EMBL/GenBank/DDBJ databases">
        <title>Sulfur intermediates as new biogeochemical hubs in an aquatic model microbial ecosystem.</title>
        <authorList>
            <person name="Vigneron A."/>
        </authorList>
    </citation>
    <scope>NUCLEOTIDE SEQUENCE</scope>
    <source>
        <strain evidence="3">Bin.250</strain>
    </source>
</reference>
<protein>
    <submittedName>
        <fullName evidence="3">Cytochrome c biogenesis protein CcsA</fullName>
    </submittedName>
</protein>
<gene>
    <name evidence="3" type="primary">ccsA</name>
    <name evidence="3" type="ORF">HQ497_00965</name>
</gene>
<proteinExistence type="predicted"/>
<dbReference type="InterPro" id="IPR052372">
    <property type="entry name" value="YpjD/HemX"/>
</dbReference>
<keyword evidence="1" id="KW-0812">Transmembrane</keyword>
<feature type="transmembrane region" description="Helical" evidence="1">
    <location>
        <begin position="64"/>
        <end position="83"/>
    </location>
</feature>
<accession>A0A972VUB5</accession>
<feature type="transmembrane region" description="Helical" evidence="1">
    <location>
        <begin position="128"/>
        <end position="150"/>
    </location>
</feature>
<dbReference type="AlphaFoldDB" id="A0A972VUB5"/>
<dbReference type="GO" id="GO:0020037">
    <property type="term" value="F:heme binding"/>
    <property type="evidence" value="ECO:0007669"/>
    <property type="project" value="InterPro"/>
</dbReference>
<dbReference type="EMBL" id="JABMOJ010000039">
    <property type="protein sequence ID" value="NQV63908.1"/>
    <property type="molecule type" value="Genomic_DNA"/>
</dbReference>
<feature type="transmembrane region" description="Helical" evidence="1">
    <location>
        <begin position="89"/>
        <end position="108"/>
    </location>
</feature>
<dbReference type="InterPro" id="IPR002541">
    <property type="entry name" value="Cyt_c_assembly"/>
</dbReference>
<dbReference type="PANTHER" id="PTHR38034">
    <property type="entry name" value="INNER MEMBRANE PROTEIN YPJD"/>
    <property type="match status" value="1"/>
</dbReference>
<feature type="domain" description="Cytochrome c assembly protein" evidence="2">
    <location>
        <begin position="45"/>
        <end position="262"/>
    </location>
</feature>
<comment type="caution">
    <text evidence="3">The sequence shown here is derived from an EMBL/GenBank/DDBJ whole genome shotgun (WGS) entry which is preliminary data.</text>
</comment>
<feature type="transmembrane region" description="Helical" evidence="1">
    <location>
        <begin position="34"/>
        <end position="52"/>
    </location>
</feature>
<feature type="transmembrane region" description="Helical" evidence="1">
    <location>
        <begin position="179"/>
        <end position="198"/>
    </location>
</feature>
<evidence type="ECO:0000313" key="4">
    <source>
        <dbReference type="Proteomes" id="UP000754644"/>
    </source>
</evidence>
<dbReference type="GO" id="GO:0005886">
    <property type="term" value="C:plasma membrane"/>
    <property type="evidence" value="ECO:0007669"/>
    <property type="project" value="TreeGrafter"/>
</dbReference>
<dbReference type="GO" id="GO:0017004">
    <property type="term" value="P:cytochrome complex assembly"/>
    <property type="evidence" value="ECO:0007669"/>
    <property type="project" value="InterPro"/>
</dbReference>
<organism evidence="3 4">
    <name type="scientific">SAR86 cluster bacterium</name>
    <dbReference type="NCBI Taxonomy" id="2030880"/>
    <lineage>
        <taxon>Bacteria</taxon>
        <taxon>Pseudomonadati</taxon>
        <taxon>Pseudomonadota</taxon>
        <taxon>Gammaproteobacteria</taxon>
        <taxon>SAR86 cluster</taxon>
    </lineage>
</organism>
<evidence type="ECO:0000259" key="2">
    <source>
        <dbReference type="Pfam" id="PF01578"/>
    </source>
</evidence>
<dbReference type="Pfam" id="PF01578">
    <property type="entry name" value="Cytochrom_C_asm"/>
    <property type="match status" value="1"/>
</dbReference>
<keyword evidence="1" id="KW-1133">Transmembrane helix</keyword>
<name>A0A972VUB5_9GAMM</name>
<dbReference type="PANTHER" id="PTHR38034:SF1">
    <property type="entry name" value="INNER MEMBRANE PROTEIN YPJD"/>
    <property type="match status" value="1"/>
</dbReference>
<dbReference type="Proteomes" id="UP000754644">
    <property type="component" value="Unassembled WGS sequence"/>
</dbReference>
<feature type="transmembrane region" description="Helical" evidence="1">
    <location>
        <begin position="245"/>
        <end position="263"/>
    </location>
</feature>
<evidence type="ECO:0000313" key="3">
    <source>
        <dbReference type="EMBL" id="NQV63908.1"/>
    </source>
</evidence>
<keyword evidence="1" id="KW-0472">Membrane</keyword>
<feature type="transmembrane region" description="Helical" evidence="1">
    <location>
        <begin position="205"/>
        <end position="225"/>
    </location>
</feature>
<sequence length="266" mass="29125">MNTAIFGIFACLLYSASAGTQIAGLRREIPAKHLFVSISGFGAIIFHGLFIFQEIATQEGINLGILPMACLITLAISSILLISSLRRPVANLVIAIFPLAIIAILATLATKTDYIPRQHIAEGIVTHIVLSIIAYGLLAIAALQAVMLSFGDYELKHRKFGLVRHLPPLQTMESLLFELLWAGLIFLTLSIVSGFIFLDDIYNPGLIHHTSITMVAWIVFSILLWGRHQLGWRGATASRWTLSGFALLLLGYFGSKLVLEIILTNS</sequence>
<evidence type="ECO:0000256" key="1">
    <source>
        <dbReference type="SAM" id="Phobius"/>
    </source>
</evidence>